<dbReference type="InterPro" id="IPR008918">
    <property type="entry name" value="HhH2"/>
</dbReference>
<dbReference type="SUPFAM" id="SSF88723">
    <property type="entry name" value="PIN domain-like"/>
    <property type="match status" value="1"/>
</dbReference>
<dbReference type="InterPro" id="IPR020045">
    <property type="entry name" value="DNA_polI_H3TH"/>
</dbReference>
<keyword evidence="3" id="KW-0238">DNA-binding</keyword>
<dbReference type="AlphaFoldDB" id="A0A1F7HJT4"/>
<dbReference type="GO" id="GO:0003677">
    <property type="term" value="F:DNA binding"/>
    <property type="evidence" value="ECO:0007669"/>
    <property type="project" value="UniProtKB-KW"/>
</dbReference>
<sequence length="310" mass="35535">MKTLLLVDGHALIHRAYFAIPPFKTKDGFPTNAIYGFFMILQKSINDFKPHYLVILYDTPKPTFRNKLYKNYQIHRPKSQDNMIIQIPKLKEILNKGKIFQLEKEGFEADDLIGTITTSENKNDLKKIILTGDKDIFQLVNENTFVMTPQIGFSKGLLFDKEEVIKKLKVQPIQIPDYKALAGDPSDNYPGAKGIGPKTAEKLINEFISIENLYQNLDKVNDLRIKKLLNDHKDDILLSKKLAVIVKNIDINFKLSDTEFLGFNQNVKKELLSLGMNTLVKRLFTNNLDKKDNSENKKKNNGESQQASLF</sequence>
<dbReference type="CDD" id="cd09859">
    <property type="entry name" value="PIN_53EXO"/>
    <property type="match status" value="1"/>
</dbReference>
<comment type="caution">
    <text evidence="6">The sequence shown here is derived from an EMBL/GenBank/DDBJ whole genome shotgun (WGS) entry which is preliminary data.</text>
</comment>
<evidence type="ECO:0000256" key="3">
    <source>
        <dbReference type="ARBA" id="ARBA00023125"/>
    </source>
</evidence>
<dbReference type="GO" id="GO:0008409">
    <property type="term" value="F:5'-3' exonuclease activity"/>
    <property type="evidence" value="ECO:0007669"/>
    <property type="project" value="InterPro"/>
</dbReference>
<evidence type="ECO:0000256" key="1">
    <source>
        <dbReference type="ARBA" id="ARBA00022722"/>
    </source>
</evidence>
<dbReference type="InterPro" id="IPR002421">
    <property type="entry name" value="5-3_exonuclease"/>
</dbReference>
<dbReference type="FunFam" id="1.10.150.20:FF:000003">
    <property type="entry name" value="DNA polymerase I"/>
    <property type="match status" value="1"/>
</dbReference>
<dbReference type="CDD" id="cd09898">
    <property type="entry name" value="H3TH_53EXO"/>
    <property type="match status" value="1"/>
</dbReference>
<dbReference type="Proteomes" id="UP000177199">
    <property type="component" value="Unassembled WGS sequence"/>
</dbReference>
<keyword evidence="2" id="KW-0378">Hydrolase</keyword>
<evidence type="ECO:0000256" key="2">
    <source>
        <dbReference type="ARBA" id="ARBA00022801"/>
    </source>
</evidence>
<dbReference type="EMBL" id="MFZV01000004">
    <property type="protein sequence ID" value="OGK31500.1"/>
    <property type="molecule type" value="Genomic_DNA"/>
</dbReference>
<dbReference type="GO" id="GO:0033567">
    <property type="term" value="P:DNA replication, Okazaki fragment processing"/>
    <property type="evidence" value="ECO:0007669"/>
    <property type="project" value="InterPro"/>
</dbReference>
<feature type="domain" description="5'-3' exonuclease" evidence="5">
    <location>
        <begin position="1"/>
        <end position="261"/>
    </location>
</feature>
<dbReference type="SMART" id="SM00279">
    <property type="entry name" value="HhH2"/>
    <property type="match status" value="1"/>
</dbReference>
<dbReference type="Pfam" id="PF01367">
    <property type="entry name" value="5_3_exonuc"/>
    <property type="match status" value="1"/>
</dbReference>
<reference evidence="6 7" key="1">
    <citation type="journal article" date="2016" name="Nat. Commun.">
        <title>Thousands of microbial genomes shed light on interconnected biogeochemical processes in an aquifer system.</title>
        <authorList>
            <person name="Anantharaman K."/>
            <person name="Brown C.T."/>
            <person name="Hug L.A."/>
            <person name="Sharon I."/>
            <person name="Castelle C.J."/>
            <person name="Probst A.J."/>
            <person name="Thomas B.C."/>
            <person name="Singh A."/>
            <person name="Wilkins M.J."/>
            <person name="Karaoz U."/>
            <person name="Brodie E.L."/>
            <person name="Williams K.H."/>
            <person name="Hubbard S.S."/>
            <person name="Banfield J.F."/>
        </authorList>
    </citation>
    <scope>NUCLEOTIDE SEQUENCE [LARGE SCALE GENOMIC DNA]</scope>
</reference>
<dbReference type="InterPro" id="IPR038969">
    <property type="entry name" value="FEN"/>
</dbReference>
<accession>A0A1F7HJT4</accession>
<dbReference type="PANTHER" id="PTHR42646:SF2">
    <property type="entry name" value="5'-3' EXONUCLEASE FAMILY PROTEIN"/>
    <property type="match status" value="1"/>
</dbReference>
<dbReference type="GO" id="GO:0017108">
    <property type="term" value="F:5'-flap endonuclease activity"/>
    <property type="evidence" value="ECO:0007669"/>
    <property type="project" value="InterPro"/>
</dbReference>
<evidence type="ECO:0000313" key="7">
    <source>
        <dbReference type="Proteomes" id="UP000177199"/>
    </source>
</evidence>
<keyword evidence="1" id="KW-0540">Nuclease</keyword>
<gene>
    <name evidence="6" type="ORF">A3F29_04095</name>
</gene>
<dbReference type="InterPro" id="IPR029060">
    <property type="entry name" value="PIN-like_dom_sf"/>
</dbReference>
<feature type="compositionally biased region" description="Basic and acidic residues" evidence="4">
    <location>
        <begin position="290"/>
        <end position="301"/>
    </location>
</feature>
<evidence type="ECO:0000256" key="4">
    <source>
        <dbReference type="SAM" id="MobiDB-lite"/>
    </source>
</evidence>
<proteinExistence type="predicted"/>
<dbReference type="PANTHER" id="PTHR42646">
    <property type="entry name" value="FLAP ENDONUCLEASE XNI"/>
    <property type="match status" value="1"/>
</dbReference>
<evidence type="ECO:0000313" key="6">
    <source>
        <dbReference type="EMBL" id="OGK31500.1"/>
    </source>
</evidence>
<feature type="region of interest" description="Disordered" evidence="4">
    <location>
        <begin position="290"/>
        <end position="310"/>
    </location>
</feature>
<dbReference type="SMART" id="SM00475">
    <property type="entry name" value="53EXOc"/>
    <property type="match status" value="1"/>
</dbReference>
<evidence type="ECO:0000259" key="5">
    <source>
        <dbReference type="SMART" id="SM00475"/>
    </source>
</evidence>
<name>A0A1F7HJT4_9BACT</name>
<protein>
    <recommendedName>
        <fullName evidence="5">5'-3' exonuclease domain-containing protein</fullName>
    </recommendedName>
</protein>
<dbReference type="Gene3D" id="3.40.50.1010">
    <property type="entry name" value="5'-nuclease"/>
    <property type="match status" value="1"/>
</dbReference>
<dbReference type="InterPro" id="IPR020046">
    <property type="entry name" value="5-3_exonucl_a-hlix_arch_N"/>
</dbReference>
<organism evidence="6 7">
    <name type="scientific">Candidatus Roizmanbacteria bacterium RIFCSPHIGHO2_12_FULL_33_9</name>
    <dbReference type="NCBI Taxonomy" id="1802045"/>
    <lineage>
        <taxon>Bacteria</taxon>
        <taxon>Candidatus Roizmaniibacteriota</taxon>
    </lineage>
</organism>
<dbReference type="Pfam" id="PF02739">
    <property type="entry name" value="5_3_exonuc_N"/>
    <property type="match status" value="1"/>
</dbReference>
<dbReference type="SUPFAM" id="SSF47807">
    <property type="entry name" value="5' to 3' exonuclease, C-terminal subdomain"/>
    <property type="match status" value="1"/>
</dbReference>
<dbReference type="Gene3D" id="1.10.150.20">
    <property type="entry name" value="5' to 3' exonuclease, C-terminal subdomain"/>
    <property type="match status" value="1"/>
</dbReference>
<dbReference type="InterPro" id="IPR036279">
    <property type="entry name" value="5-3_exonuclease_C_sf"/>
</dbReference>